<reference evidence="1" key="1">
    <citation type="submission" date="2020-04" db="EMBL/GenBank/DDBJ databases">
        <authorList>
            <person name="Chiriac C."/>
            <person name="Salcher M."/>
            <person name="Ghai R."/>
            <person name="Kavagutti S V."/>
        </authorList>
    </citation>
    <scope>NUCLEOTIDE SEQUENCE</scope>
</reference>
<sequence length="308" mass="35795">MKQIDIADLDCIYLSYDEPNKEEFWVKIKNMVPWARRVDGVKGSDAAHKAAAAASDTERFILIDGDNLPDDKFFNLTLEFADETWESAVFRWRAKNHINGLMYGNGGLSSWTRTFVNNMRTHEATDGRVETQVEFCFDPLYWAMHDCYSTTYPNGDAFHAWRAGFREGVKMCLNKGARPSVTEFRDRVHQRNLDHLTVWHNIGADVEYGQWAIAGSRMGTYMTMLTEWDHQQVQNFDALEELWASVADQDPELVANRVAEDLATQLDLPMMSMFAEQSRFFKQHYRSNWHNQGVMIREIDVIRQQEGW</sequence>
<organism evidence="1">
    <name type="scientific">uncultured Caudovirales phage</name>
    <dbReference type="NCBI Taxonomy" id="2100421"/>
    <lineage>
        <taxon>Viruses</taxon>
        <taxon>Duplodnaviria</taxon>
        <taxon>Heunggongvirae</taxon>
        <taxon>Uroviricota</taxon>
        <taxon>Caudoviricetes</taxon>
        <taxon>Peduoviridae</taxon>
        <taxon>Maltschvirus</taxon>
        <taxon>Maltschvirus maltsch</taxon>
    </lineage>
</organism>
<proteinExistence type="predicted"/>
<dbReference type="EMBL" id="LR796341">
    <property type="protein sequence ID" value="CAB4138023.1"/>
    <property type="molecule type" value="Genomic_DNA"/>
</dbReference>
<name>A0A6J5LY16_9CAUD</name>
<protein>
    <submittedName>
        <fullName evidence="1">Uncharacterized protein</fullName>
    </submittedName>
</protein>
<gene>
    <name evidence="1" type="ORF">UFOVP328_216</name>
</gene>
<accession>A0A6J5LY16</accession>
<evidence type="ECO:0000313" key="1">
    <source>
        <dbReference type="EMBL" id="CAB4138023.1"/>
    </source>
</evidence>